<dbReference type="GeneID" id="43649704"/>
<proteinExistence type="predicted"/>
<evidence type="ECO:0000313" key="1">
    <source>
        <dbReference type="EMBL" id="KAE8369255.1"/>
    </source>
</evidence>
<reference evidence="1 2" key="1">
    <citation type="submission" date="2019-04" db="EMBL/GenBank/DDBJ databases">
        <title>Friends and foes A comparative genomics studyof 23 Aspergillus species from section Flavi.</title>
        <authorList>
            <consortium name="DOE Joint Genome Institute"/>
            <person name="Kjaerbolling I."/>
            <person name="Vesth T."/>
            <person name="Frisvad J.C."/>
            <person name="Nybo J.L."/>
            <person name="Theobald S."/>
            <person name="Kildgaard S."/>
            <person name="Isbrandt T."/>
            <person name="Kuo A."/>
            <person name="Sato A."/>
            <person name="Lyhne E.K."/>
            <person name="Kogle M.E."/>
            <person name="Wiebenga A."/>
            <person name="Kun R.S."/>
            <person name="Lubbers R.J."/>
            <person name="Makela M.R."/>
            <person name="Barry K."/>
            <person name="Chovatia M."/>
            <person name="Clum A."/>
            <person name="Daum C."/>
            <person name="Haridas S."/>
            <person name="He G."/>
            <person name="LaButti K."/>
            <person name="Lipzen A."/>
            <person name="Mondo S."/>
            <person name="Riley R."/>
            <person name="Salamov A."/>
            <person name="Simmons B.A."/>
            <person name="Magnuson J.K."/>
            <person name="Henrissat B."/>
            <person name="Mortensen U.H."/>
            <person name="Larsen T.O."/>
            <person name="Devries R.P."/>
            <person name="Grigoriev I.V."/>
            <person name="Machida M."/>
            <person name="Baker S.E."/>
            <person name="Andersen M.R."/>
        </authorList>
    </citation>
    <scope>NUCLEOTIDE SEQUENCE [LARGE SCALE GENOMIC DNA]</scope>
    <source>
        <strain evidence="1 2">CBS 763.97</strain>
    </source>
</reference>
<dbReference type="Proteomes" id="UP000326268">
    <property type="component" value="Unassembled WGS sequence"/>
</dbReference>
<dbReference type="EMBL" id="ML737575">
    <property type="protein sequence ID" value="KAE8369255.1"/>
    <property type="molecule type" value="Genomic_DNA"/>
</dbReference>
<keyword evidence="2" id="KW-1185">Reference proteome</keyword>
<dbReference type="AlphaFoldDB" id="A0A5N7AHM5"/>
<dbReference type="OrthoDB" id="6612291at2759"/>
<sequence>MRGCHTVQCILAKRQEWEPRPDDLAFERESRYHLTGVAEIMSSSGDGLKFAPVRHGVDNIRAETEFLLETV</sequence>
<evidence type="ECO:0000313" key="2">
    <source>
        <dbReference type="Proteomes" id="UP000326268"/>
    </source>
</evidence>
<organism evidence="1 2">
    <name type="scientific">Aspergillus caelatus</name>
    <dbReference type="NCBI Taxonomy" id="61420"/>
    <lineage>
        <taxon>Eukaryota</taxon>
        <taxon>Fungi</taxon>
        <taxon>Dikarya</taxon>
        <taxon>Ascomycota</taxon>
        <taxon>Pezizomycotina</taxon>
        <taxon>Eurotiomycetes</taxon>
        <taxon>Eurotiomycetidae</taxon>
        <taxon>Eurotiales</taxon>
        <taxon>Aspergillaceae</taxon>
        <taxon>Aspergillus</taxon>
        <taxon>Aspergillus subgen. Circumdati</taxon>
    </lineage>
</organism>
<gene>
    <name evidence="1" type="ORF">BDV27DRAFT_121026</name>
</gene>
<protein>
    <submittedName>
        <fullName evidence="1">Uncharacterized protein</fullName>
    </submittedName>
</protein>
<accession>A0A5N7AHM5</accession>
<name>A0A5N7AHM5_9EURO</name>
<dbReference type="RefSeq" id="XP_031932336.1">
    <property type="nucleotide sequence ID" value="XM_032065258.1"/>
</dbReference>